<proteinExistence type="predicted"/>
<organism evidence="1 2">
    <name type="scientific">Caldicellulosiruptor changbaiensis</name>
    <dbReference type="NCBI Taxonomy" id="1222016"/>
    <lineage>
        <taxon>Bacteria</taxon>
        <taxon>Bacillati</taxon>
        <taxon>Bacillota</taxon>
        <taxon>Bacillota incertae sedis</taxon>
        <taxon>Caldicellulosiruptorales</taxon>
        <taxon>Caldicellulosiruptoraceae</taxon>
        <taxon>Caldicellulosiruptor</taxon>
    </lineage>
</organism>
<sequence length="74" mass="8205">MLLFRCENGMVANLEKVLFFKTTSGTVGYDGSRAIKAVIVLAIFGPDNKNSFNNGDYGIALATFKSKKRSTRFY</sequence>
<evidence type="ECO:0000313" key="2">
    <source>
        <dbReference type="Proteomes" id="UP000282930"/>
    </source>
</evidence>
<dbReference type="Proteomes" id="UP000282930">
    <property type="component" value="Chromosome"/>
</dbReference>
<reference evidence="1 2" key="1">
    <citation type="submission" date="2018-12" db="EMBL/GenBank/DDBJ databases">
        <title>Genome sequence from the cellulolytic species, Caldicellulosiruptor changbaiensis.</title>
        <authorList>
            <person name="Blumer-Schuette S.E."/>
            <person name="Mendoza C."/>
        </authorList>
    </citation>
    <scope>NUCLEOTIDE SEQUENCE [LARGE SCALE GENOMIC DNA]</scope>
    <source>
        <strain evidence="1 2">CBS-Z</strain>
    </source>
</reference>
<gene>
    <name evidence="1" type="ORF">ELD05_05635</name>
</gene>
<protein>
    <submittedName>
        <fullName evidence="1">Uncharacterized protein</fullName>
    </submittedName>
</protein>
<dbReference type="AlphaFoldDB" id="A0A3T0D514"/>
<evidence type="ECO:0000313" key="1">
    <source>
        <dbReference type="EMBL" id="AZT90165.1"/>
    </source>
</evidence>
<keyword evidence="2" id="KW-1185">Reference proteome</keyword>
<dbReference type="RefSeq" id="WP_127351664.1">
    <property type="nucleotide sequence ID" value="NZ_CP034791.1"/>
</dbReference>
<accession>A0A3T0D514</accession>
<dbReference type="EMBL" id="CP034791">
    <property type="protein sequence ID" value="AZT90165.1"/>
    <property type="molecule type" value="Genomic_DNA"/>
</dbReference>
<name>A0A3T0D514_9FIRM</name>
<dbReference type="KEGG" id="ccha:ELD05_05635"/>